<comment type="function">
    <text evidence="1">Confers resistance to late blight (Phytophthora infestans) races carrying the avirulence gene Avr1. Resistance proteins guard the plant against pathogens that contain an appropriate avirulence protein via an indirect interaction with this avirulence protein. That triggers a defense system including the hypersensitive response, which restricts the pathogen growth.</text>
</comment>
<dbReference type="Pfam" id="PF00931">
    <property type="entry name" value="NB-ARC"/>
    <property type="match status" value="1"/>
</dbReference>
<dbReference type="PANTHER" id="PTHR23155:SF1152">
    <property type="entry name" value="AAA+ ATPASE DOMAIN-CONTAINING PROTEIN"/>
    <property type="match status" value="1"/>
</dbReference>
<dbReference type="InterPro" id="IPR036388">
    <property type="entry name" value="WH-like_DNA-bd_sf"/>
</dbReference>
<dbReference type="Proteomes" id="UP001634393">
    <property type="component" value="Unassembled WGS sequence"/>
</dbReference>
<evidence type="ECO:0000259" key="12">
    <source>
        <dbReference type="Pfam" id="PF23559"/>
    </source>
</evidence>
<evidence type="ECO:0000313" key="15">
    <source>
        <dbReference type="Proteomes" id="UP001634393"/>
    </source>
</evidence>
<evidence type="ECO:0000259" key="11">
    <source>
        <dbReference type="Pfam" id="PF00931"/>
    </source>
</evidence>
<sequence>MAYALESLVQIIEQDYHYLIDNNPQIESLLKKTRFLKDLLDKISPLRRKKLNVLEVSIRDASHKAEDVIESHIRDQILSFSSSQLLLDLKDVLERFDSIIEDMSKMVEADPEPSPAVDASSLPPSSKNRVVGFDKDLTQLRERLIGQQSTLQIIPIVGMGGSGKTTLARTLYNDSLSKHFDTCAWITVSQEYNIRVTLLTLLERLRKLTDKMHHESDEKLGEYVHKTLKGRRYLIVIDDIWDTRAWDLMRRFFPDEGNRSRIMLTTRELGVATYATCSLGNTHKMNPLDDDSSWELLVEKVFGEEVFPNDMEGIGREIAKKCGGLPLAISVMGGLLSVSERTVEFWDLVEKNVSSEVAKHDLQFSNILSLSYNYLPYHMKPCFLYVGAFPEDYEIRASKIIKLWIAEGFVKPLANNSSLEDAAEAYLKALVDRNFLLVRRQESNGKVKTFSIHDLLRELCQKESGEDKFLWSKKFDDQNITEGVETMRRVSAHPSSQPPKMKSMPTTPLTRSFLCIGFPSRELIPMFLYLGLLRVLDVFELEFYQFPAEILQLVNLRYLALTCHTALPSSISKLRNLQTLIIRRLPSFRAFALPSQVWEMTQLRHIKSKETCIWFYPKNGKIPLQDKLHTLSNLQMYGFTNQVLEKIPNVRKLGLSCNVSMHSVVDLGDYLNKLEKLKCSSDWTLPTRDFLSYLTFPPSLLKLTLSFCRIPWGFMTTIGSLPNLKRLKIQHSDFQGAEWKPNEQEAEPTEPEWELTEEGVFPELEFLQLEDLNLVHWTADDISCFVSLKHLVIRYCCSLKAIPFAIGESESLEKIEVDESNPSVVDSAKEIEKEKLESGNEIELVIYSG</sequence>
<comment type="subcellular location">
    <subcellularLocation>
        <location evidence="2">Cytoplasm</location>
    </subcellularLocation>
</comment>
<evidence type="ECO:0000256" key="2">
    <source>
        <dbReference type="ARBA" id="ARBA00004496"/>
    </source>
</evidence>
<comment type="similarity">
    <text evidence="3">Belongs to the disease resistance NB-LRR family.</text>
</comment>
<evidence type="ECO:0000256" key="5">
    <source>
        <dbReference type="ARBA" id="ARBA00022614"/>
    </source>
</evidence>
<evidence type="ECO:0000256" key="6">
    <source>
        <dbReference type="ARBA" id="ARBA00022667"/>
    </source>
</evidence>
<dbReference type="PANTHER" id="PTHR23155">
    <property type="entry name" value="DISEASE RESISTANCE PROTEIN RP"/>
    <property type="match status" value="1"/>
</dbReference>
<dbReference type="InterPro" id="IPR044974">
    <property type="entry name" value="Disease_R_plants"/>
</dbReference>
<dbReference type="Gene3D" id="1.10.8.430">
    <property type="entry name" value="Helical domain of apoptotic protease-activating factors"/>
    <property type="match status" value="1"/>
</dbReference>
<protein>
    <submittedName>
        <fullName evidence="14">Uncharacterized protein</fullName>
    </submittedName>
</protein>
<evidence type="ECO:0000313" key="14">
    <source>
        <dbReference type="EMBL" id="KAL3839633.1"/>
    </source>
</evidence>
<evidence type="ECO:0000256" key="7">
    <source>
        <dbReference type="ARBA" id="ARBA00022737"/>
    </source>
</evidence>
<dbReference type="SUPFAM" id="SSF52540">
    <property type="entry name" value="P-loop containing nucleoside triphosphate hydrolases"/>
    <property type="match status" value="1"/>
</dbReference>
<evidence type="ECO:0000259" key="13">
    <source>
        <dbReference type="Pfam" id="PF23598"/>
    </source>
</evidence>
<feature type="domain" description="Disease resistance protein winged helix" evidence="12">
    <location>
        <begin position="389"/>
        <end position="459"/>
    </location>
</feature>
<keyword evidence="4" id="KW-0963">Cytoplasm</keyword>
<evidence type="ECO:0000256" key="3">
    <source>
        <dbReference type="ARBA" id="ARBA00008894"/>
    </source>
</evidence>
<dbReference type="InterPro" id="IPR032675">
    <property type="entry name" value="LRR_dom_sf"/>
</dbReference>
<keyword evidence="7" id="KW-0677">Repeat</keyword>
<dbReference type="Gene3D" id="1.10.10.10">
    <property type="entry name" value="Winged helix-like DNA-binding domain superfamily/Winged helix DNA-binding domain"/>
    <property type="match status" value="1"/>
</dbReference>
<keyword evidence="15" id="KW-1185">Reference proteome</keyword>
<dbReference type="PRINTS" id="PR00364">
    <property type="entry name" value="DISEASERSIST"/>
</dbReference>
<keyword evidence="9" id="KW-0611">Plant defense</keyword>
<evidence type="ECO:0000256" key="8">
    <source>
        <dbReference type="ARBA" id="ARBA00022741"/>
    </source>
</evidence>
<keyword evidence="6" id="KW-0381">Hypersensitive response</keyword>
<dbReference type="GO" id="GO:0051607">
    <property type="term" value="P:defense response to virus"/>
    <property type="evidence" value="ECO:0007669"/>
    <property type="project" value="UniProtKB-ARBA"/>
</dbReference>
<dbReference type="FunFam" id="3.40.50.300:FF:001091">
    <property type="entry name" value="Probable disease resistance protein At1g61300"/>
    <property type="match status" value="1"/>
</dbReference>
<dbReference type="SUPFAM" id="SSF52058">
    <property type="entry name" value="L domain-like"/>
    <property type="match status" value="1"/>
</dbReference>
<dbReference type="InterPro" id="IPR055414">
    <property type="entry name" value="LRR_R13L4/SHOC2-like"/>
</dbReference>
<dbReference type="Gene3D" id="1.20.5.4130">
    <property type="match status" value="1"/>
</dbReference>
<dbReference type="InterPro" id="IPR058922">
    <property type="entry name" value="WHD_DRP"/>
</dbReference>
<dbReference type="AlphaFoldDB" id="A0ABD3TT93"/>
<keyword evidence="10" id="KW-0067">ATP-binding</keyword>
<reference evidence="14 15" key="1">
    <citation type="submission" date="2024-12" db="EMBL/GenBank/DDBJ databases">
        <title>The unique morphological basis and parallel evolutionary history of personate flowers in Penstemon.</title>
        <authorList>
            <person name="Depatie T.H."/>
            <person name="Wessinger C.A."/>
        </authorList>
    </citation>
    <scope>NUCLEOTIDE SEQUENCE [LARGE SCALE GENOMIC DNA]</scope>
    <source>
        <strain evidence="14">WTNN_2</strain>
        <tissue evidence="14">Leaf</tissue>
    </source>
</reference>
<evidence type="ECO:0000256" key="1">
    <source>
        <dbReference type="ARBA" id="ARBA00002074"/>
    </source>
</evidence>
<dbReference type="GO" id="GO:0005524">
    <property type="term" value="F:ATP binding"/>
    <property type="evidence" value="ECO:0007669"/>
    <property type="project" value="UniProtKB-KW"/>
</dbReference>
<accession>A0ABD3TT93</accession>
<keyword evidence="5" id="KW-0433">Leucine-rich repeat</keyword>
<dbReference type="InterPro" id="IPR042197">
    <property type="entry name" value="Apaf_helical"/>
</dbReference>
<comment type="caution">
    <text evidence="14">The sequence shown here is derived from an EMBL/GenBank/DDBJ whole genome shotgun (WGS) entry which is preliminary data.</text>
</comment>
<proteinExistence type="inferred from homology"/>
<dbReference type="InterPro" id="IPR002182">
    <property type="entry name" value="NB-ARC"/>
</dbReference>
<feature type="domain" description="Disease resistance R13L4/SHOC-2-like LRR" evidence="13">
    <location>
        <begin position="511"/>
        <end position="733"/>
    </location>
</feature>
<dbReference type="FunFam" id="1.10.10.10:FF:000322">
    <property type="entry name" value="Probable disease resistance protein At1g63360"/>
    <property type="match status" value="1"/>
</dbReference>
<name>A0ABD3TT93_9LAMI</name>
<dbReference type="GO" id="GO:0009626">
    <property type="term" value="P:plant-type hypersensitive response"/>
    <property type="evidence" value="ECO:0007669"/>
    <property type="project" value="UniProtKB-KW"/>
</dbReference>
<gene>
    <name evidence="14" type="ORF">ACJIZ3_024224</name>
</gene>
<dbReference type="Pfam" id="PF23559">
    <property type="entry name" value="WHD_DRP"/>
    <property type="match status" value="1"/>
</dbReference>
<evidence type="ECO:0000256" key="9">
    <source>
        <dbReference type="ARBA" id="ARBA00022821"/>
    </source>
</evidence>
<feature type="domain" description="NB-ARC" evidence="11">
    <location>
        <begin position="134"/>
        <end position="304"/>
    </location>
</feature>
<dbReference type="Gene3D" id="3.40.50.300">
    <property type="entry name" value="P-loop containing nucleotide triphosphate hydrolases"/>
    <property type="match status" value="1"/>
</dbReference>
<organism evidence="14 15">
    <name type="scientific">Penstemon smallii</name>
    <dbReference type="NCBI Taxonomy" id="265156"/>
    <lineage>
        <taxon>Eukaryota</taxon>
        <taxon>Viridiplantae</taxon>
        <taxon>Streptophyta</taxon>
        <taxon>Embryophyta</taxon>
        <taxon>Tracheophyta</taxon>
        <taxon>Spermatophyta</taxon>
        <taxon>Magnoliopsida</taxon>
        <taxon>eudicotyledons</taxon>
        <taxon>Gunneridae</taxon>
        <taxon>Pentapetalae</taxon>
        <taxon>asterids</taxon>
        <taxon>lamiids</taxon>
        <taxon>Lamiales</taxon>
        <taxon>Plantaginaceae</taxon>
        <taxon>Cheloneae</taxon>
        <taxon>Penstemon</taxon>
    </lineage>
</organism>
<dbReference type="GO" id="GO:0005737">
    <property type="term" value="C:cytoplasm"/>
    <property type="evidence" value="ECO:0007669"/>
    <property type="project" value="UniProtKB-SubCell"/>
</dbReference>
<evidence type="ECO:0000256" key="4">
    <source>
        <dbReference type="ARBA" id="ARBA00022490"/>
    </source>
</evidence>
<dbReference type="InterPro" id="IPR027417">
    <property type="entry name" value="P-loop_NTPase"/>
</dbReference>
<dbReference type="Pfam" id="PF23598">
    <property type="entry name" value="LRR_14"/>
    <property type="match status" value="1"/>
</dbReference>
<keyword evidence="8" id="KW-0547">Nucleotide-binding</keyword>
<dbReference type="EMBL" id="JBJXBP010000003">
    <property type="protein sequence ID" value="KAL3839633.1"/>
    <property type="molecule type" value="Genomic_DNA"/>
</dbReference>
<evidence type="ECO:0000256" key="10">
    <source>
        <dbReference type="ARBA" id="ARBA00022840"/>
    </source>
</evidence>
<dbReference type="Gene3D" id="3.80.10.10">
    <property type="entry name" value="Ribonuclease Inhibitor"/>
    <property type="match status" value="1"/>
</dbReference>